<proteinExistence type="predicted"/>
<organism evidence="2 3">
    <name type="scientific">Brassica cretica</name>
    <name type="common">Mustard</name>
    <dbReference type="NCBI Taxonomy" id="69181"/>
    <lineage>
        <taxon>Eukaryota</taxon>
        <taxon>Viridiplantae</taxon>
        <taxon>Streptophyta</taxon>
        <taxon>Embryophyta</taxon>
        <taxon>Tracheophyta</taxon>
        <taxon>Spermatophyta</taxon>
        <taxon>Magnoliopsida</taxon>
        <taxon>eudicotyledons</taxon>
        <taxon>Gunneridae</taxon>
        <taxon>Pentapetalae</taxon>
        <taxon>rosids</taxon>
        <taxon>malvids</taxon>
        <taxon>Brassicales</taxon>
        <taxon>Brassicaceae</taxon>
        <taxon>Brassiceae</taxon>
        <taxon>Brassica</taxon>
    </lineage>
</organism>
<feature type="domain" description="Peptidase C1A papain C-terminal" evidence="1">
    <location>
        <begin position="4"/>
        <end position="54"/>
    </location>
</feature>
<dbReference type="Pfam" id="PF00112">
    <property type="entry name" value="Peptidase_C1"/>
    <property type="match status" value="1"/>
</dbReference>
<dbReference type="InterPro" id="IPR038765">
    <property type="entry name" value="Papain-like_cys_pep_sf"/>
</dbReference>
<protein>
    <recommendedName>
        <fullName evidence="1">Peptidase C1A papain C-terminal domain-containing protein</fullName>
    </recommendedName>
</protein>
<reference evidence="2" key="1">
    <citation type="submission" date="2019-12" db="EMBL/GenBank/DDBJ databases">
        <title>Genome sequencing and annotation of Brassica cretica.</title>
        <authorList>
            <person name="Studholme D.J."/>
            <person name="Sarris P."/>
        </authorList>
    </citation>
    <scope>NUCLEOTIDE SEQUENCE</scope>
    <source>
        <strain evidence="2">PFS-109/04</strain>
        <tissue evidence="2">Leaf</tissue>
    </source>
</reference>
<dbReference type="EMBL" id="QGKX02001347">
    <property type="protein sequence ID" value="KAF3527072.1"/>
    <property type="molecule type" value="Genomic_DNA"/>
</dbReference>
<name>A0A8S9Q943_BRACR</name>
<evidence type="ECO:0000313" key="3">
    <source>
        <dbReference type="Proteomes" id="UP000712600"/>
    </source>
</evidence>
<gene>
    <name evidence="2" type="ORF">F2Q69_00051724</name>
</gene>
<accession>A0A8S9Q943</accession>
<dbReference type="GO" id="GO:0006508">
    <property type="term" value="P:proteolysis"/>
    <property type="evidence" value="ECO:0007669"/>
    <property type="project" value="InterPro"/>
</dbReference>
<dbReference type="SUPFAM" id="SSF54001">
    <property type="entry name" value="Cysteine proteinases"/>
    <property type="match status" value="1"/>
</dbReference>
<dbReference type="InterPro" id="IPR000668">
    <property type="entry name" value="Peptidase_C1A_C"/>
</dbReference>
<comment type="caution">
    <text evidence="2">The sequence shown here is derived from an EMBL/GenBank/DDBJ whole genome shotgun (WGS) entry which is preliminary data.</text>
</comment>
<dbReference type="Proteomes" id="UP000712600">
    <property type="component" value="Unassembled WGS sequence"/>
</dbReference>
<evidence type="ECO:0000259" key="1">
    <source>
        <dbReference type="Pfam" id="PF00112"/>
    </source>
</evidence>
<dbReference type="GO" id="GO:0008234">
    <property type="term" value="F:cysteine-type peptidase activity"/>
    <property type="evidence" value="ECO:0007669"/>
    <property type="project" value="InterPro"/>
</dbReference>
<dbReference type="Gene3D" id="3.90.70.10">
    <property type="entry name" value="Cysteine proteinases"/>
    <property type="match status" value="1"/>
</dbReference>
<sequence>MGLSFFGYVKGMFNGRCRDEPDHGVAAVAYGSSKGIDYFRVKNSWGTRMKREKFHLDNENTGKSKIE</sequence>
<evidence type="ECO:0000313" key="2">
    <source>
        <dbReference type="EMBL" id="KAF3527072.1"/>
    </source>
</evidence>
<dbReference type="AlphaFoldDB" id="A0A8S9Q943"/>